<organism evidence="5 6">
    <name type="scientific">Cyanidium caldarium</name>
    <name type="common">Red alga</name>
    <dbReference type="NCBI Taxonomy" id="2771"/>
    <lineage>
        <taxon>Eukaryota</taxon>
        <taxon>Rhodophyta</taxon>
        <taxon>Bangiophyceae</taxon>
        <taxon>Cyanidiales</taxon>
        <taxon>Cyanidiaceae</taxon>
        <taxon>Cyanidium</taxon>
    </lineage>
</organism>
<keyword evidence="2" id="KW-0539">Nucleus</keyword>
<comment type="subcellular location">
    <subcellularLocation>
        <location evidence="1">Nucleus</location>
    </subcellularLocation>
</comment>
<dbReference type="EMBL" id="JANCYW010000010">
    <property type="protein sequence ID" value="KAK4536940.1"/>
    <property type="molecule type" value="Genomic_DNA"/>
</dbReference>
<dbReference type="PANTHER" id="PTHR23338">
    <property type="entry name" value="SMALL NUCLEAR RIBONUCLEOPROTEIN SM"/>
    <property type="match status" value="1"/>
</dbReference>
<name>A0AAV9IXX4_CYACA</name>
<dbReference type="GO" id="GO:0006396">
    <property type="term" value="P:RNA processing"/>
    <property type="evidence" value="ECO:0007669"/>
    <property type="project" value="InterPro"/>
</dbReference>
<evidence type="ECO:0000256" key="1">
    <source>
        <dbReference type="ARBA" id="ARBA00004123"/>
    </source>
</evidence>
<proteinExistence type="predicted"/>
<dbReference type="Gene3D" id="2.30.30.100">
    <property type="match status" value="1"/>
</dbReference>
<dbReference type="Pfam" id="PF01423">
    <property type="entry name" value="LSM"/>
    <property type="match status" value="1"/>
</dbReference>
<dbReference type="GO" id="GO:0005634">
    <property type="term" value="C:nucleus"/>
    <property type="evidence" value="ECO:0007669"/>
    <property type="project" value="UniProtKB-SubCell"/>
</dbReference>
<protein>
    <recommendedName>
        <fullName evidence="4">Sm domain-containing protein</fullName>
    </recommendedName>
</protein>
<evidence type="ECO:0000259" key="4">
    <source>
        <dbReference type="SMART" id="SM00651"/>
    </source>
</evidence>
<feature type="compositionally biased region" description="Basic residues" evidence="3">
    <location>
        <begin position="115"/>
        <end position="137"/>
    </location>
</feature>
<dbReference type="InterPro" id="IPR010920">
    <property type="entry name" value="LSM_dom_sf"/>
</dbReference>
<dbReference type="SUPFAM" id="SSF50182">
    <property type="entry name" value="Sm-like ribonucleoproteins"/>
    <property type="match status" value="1"/>
</dbReference>
<sequence length="143" mass="15782">MESPTPSTAFQIPALLLREAQGHVVSVESTDSKVYRGRLEAASDTMNLTLGGEVLVTDTRGGRQSSTGVFLRGSQVKMVVLPDFLEDAPHFAVLRARRQQRAVEEVAASAAARGASKRSRSRRKRARKTRPAKLLRRTRVDLR</sequence>
<accession>A0AAV9IXX4</accession>
<feature type="domain" description="Sm" evidence="4">
    <location>
        <begin position="15"/>
        <end position="81"/>
    </location>
</feature>
<dbReference type="Proteomes" id="UP001301350">
    <property type="component" value="Unassembled WGS sequence"/>
</dbReference>
<evidence type="ECO:0000313" key="6">
    <source>
        <dbReference type="Proteomes" id="UP001301350"/>
    </source>
</evidence>
<comment type="caution">
    <text evidence="5">The sequence shown here is derived from an EMBL/GenBank/DDBJ whole genome shotgun (WGS) entry which is preliminary data.</text>
</comment>
<reference evidence="5 6" key="1">
    <citation type="submission" date="2022-07" db="EMBL/GenBank/DDBJ databases">
        <title>Genome-wide signatures of adaptation to extreme environments.</title>
        <authorList>
            <person name="Cho C.H."/>
            <person name="Yoon H.S."/>
        </authorList>
    </citation>
    <scope>NUCLEOTIDE SEQUENCE [LARGE SCALE GENOMIC DNA]</scope>
    <source>
        <strain evidence="5 6">DBV 063 E5</strain>
    </source>
</reference>
<evidence type="ECO:0000256" key="2">
    <source>
        <dbReference type="ARBA" id="ARBA00023242"/>
    </source>
</evidence>
<evidence type="ECO:0000313" key="5">
    <source>
        <dbReference type="EMBL" id="KAK4536940.1"/>
    </source>
</evidence>
<dbReference type="InterPro" id="IPR001163">
    <property type="entry name" value="Sm_dom_euk/arc"/>
</dbReference>
<feature type="region of interest" description="Disordered" evidence="3">
    <location>
        <begin position="108"/>
        <end position="143"/>
    </location>
</feature>
<evidence type="ECO:0000256" key="3">
    <source>
        <dbReference type="SAM" id="MobiDB-lite"/>
    </source>
</evidence>
<gene>
    <name evidence="5" type="ORF">CDCA_CDCA10G2965</name>
</gene>
<dbReference type="InterPro" id="IPR027141">
    <property type="entry name" value="LSm4/Sm_D1/D3"/>
</dbReference>
<dbReference type="AlphaFoldDB" id="A0AAV9IXX4"/>
<keyword evidence="6" id="KW-1185">Reference proteome</keyword>
<dbReference type="SMART" id="SM00651">
    <property type="entry name" value="Sm"/>
    <property type="match status" value="1"/>
</dbReference>